<protein>
    <submittedName>
        <fullName evidence="2">Uncharacterized protein</fullName>
    </submittedName>
</protein>
<name>A0A5R9FXV7_9BACL</name>
<evidence type="ECO:0000313" key="2">
    <source>
        <dbReference type="EMBL" id="TLS48321.1"/>
    </source>
</evidence>
<dbReference type="InterPro" id="IPR049971">
    <property type="entry name" value="CLC_0170-like"/>
</dbReference>
<keyword evidence="1" id="KW-0472">Membrane</keyword>
<keyword evidence="3" id="KW-1185">Reference proteome</keyword>
<organism evidence="2 3">
    <name type="scientific">Paenibacillus antri</name>
    <dbReference type="NCBI Taxonomy" id="2582848"/>
    <lineage>
        <taxon>Bacteria</taxon>
        <taxon>Bacillati</taxon>
        <taxon>Bacillota</taxon>
        <taxon>Bacilli</taxon>
        <taxon>Bacillales</taxon>
        <taxon>Paenibacillaceae</taxon>
        <taxon>Paenibacillus</taxon>
    </lineage>
</organism>
<dbReference type="Proteomes" id="UP000309676">
    <property type="component" value="Unassembled WGS sequence"/>
</dbReference>
<dbReference type="AlphaFoldDB" id="A0A5R9FXV7"/>
<evidence type="ECO:0000256" key="1">
    <source>
        <dbReference type="SAM" id="Phobius"/>
    </source>
</evidence>
<evidence type="ECO:0000313" key="3">
    <source>
        <dbReference type="Proteomes" id="UP000309676"/>
    </source>
</evidence>
<keyword evidence="1" id="KW-1133">Transmembrane helix</keyword>
<accession>A0A5R9FXV7</accession>
<dbReference type="EMBL" id="VCIW01000040">
    <property type="protein sequence ID" value="TLS48321.1"/>
    <property type="molecule type" value="Genomic_DNA"/>
</dbReference>
<sequence length="70" mass="7892">MMYQSESGYFQYVVFLFLATGALILTIDAKRLKASNMPREGKYAFLLGWLNILAGIAVWGGNWVYSAFFA</sequence>
<proteinExistence type="predicted"/>
<dbReference type="NCBIfam" id="NF042414">
    <property type="entry name" value="CLC_0170_fam"/>
    <property type="match status" value="1"/>
</dbReference>
<gene>
    <name evidence="2" type="ORF">FE782_31310</name>
</gene>
<dbReference type="OrthoDB" id="2897521at2"/>
<feature type="transmembrane region" description="Helical" evidence="1">
    <location>
        <begin position="43"/>
        <end position="65"/>
    </location>
</feature>
<dbReference type="RefSeq" id="WP_158299630.1">
    <property type="nucleotide sequence ID" value="NZ_VCIW01000040.1"/>
</dbReference>
<comment type="caution">
    <text evidence="2">The sequence shown here is derived from an EMBL/GenBank/DDBJ whole genome shotgun (WGS) entry which is preliminary data.</text>
</comment>
<reference evidence="2 3" key="1">
    <citation type="submission" date="2019-05" db="EMBL/GenBank/DDBJ databases">
        <authorList>
            <person name="Narsing Rao M.P."/>
            <person name="Li W.J."/>
        </authorList>
    </citation>
    <scope>NUCLEOTIDE SEQUENCE [LARGE SCALE GENOMIC DNA]</scope>
    <source>
        <strain evidence="2 3">SYSU_K30003</strain>
    </source>
</reference>
<feature type="transmembrane region" description="Helical" evidence="1">
    <location>
        <begin position="12"/>
        <end position="31"/>
    </location>
</feature>
<keyword evidence="1" id="KW-0812">Transmembrane</keyword>